<dbReference type="InterPro" id="IPR029068">
    <property type="entry name" value="Glyas_Bleomycin-R_OHBP_Dase"/>
</dbReference>
<feature type="domain" description="VOC" evidence="1">
    <location>
        <begin position="2"/>
        <end position="109"/>
    </location>
</feature>
<dbReference type="Gene3D" id="3.10.180.10">
    <property type="entry name" value="2,3-Dihydroxybiphenyl 1,2-Dioxygenase, domain 1"/>
    <property type="match status" value="1"/>
</dbReference>
<dbReference type="InterPro" id="IPR037523">
    <property type="entry name" value="VOC_core"/>
</dbReference>
<dbReference type="OrthoDB" id="1270449at2"/>
<dbReference type="RefSeq" id="WP_103311014.1">
    <property type="nucleotide sequence ID" value="NZ_PPPD01000001.1"/>
</dbReference>
<dbReference type="Pfam" id="PF00903">
    <property type="entry name" value="Glyoxalase"/>
    <property type="match status" value="1"/>
</dbReference>
<name>A0A2K3UWB7_9DEIO</name>
<sequence>MKLNHLGVVVTDVLATRTFLETSFGLTGIGRAGRRMTHLHDEDGFALSLFAGEQASEVHIGFIQVSEGAVNAIYDRLRADGFEMEPPRRSHGWTFSVTAPGGLIVEVVC</sequence>
<proteinExistence type="predicted"/>
<dbReference type="Proteomes" id="UP000236379">
    <property type="component" value="Unassembled WGS sequence"/>
</dbReference>
<evidence type="ECO:0000313" key="2">
    <source>
        <dbReference type="EMBL" id="PNY80811.1"/>
    </source>
</evidence>
<dbReference type="InterPro" id="IPR051332">
    <property type="entry name" value="Fosfomycin_Res_Enzymes"/>
</dbReference>
<organism evidence="2 3">
    <name type="scientific">Deinococcus koreensis</name>
    <dbReference type="NCBI Taxonomy" id="2054903"/>
    <lineage>
        <taxon>Bacteria</taxon>
        <taxon>Thermotogati</taxon>
        <taxon>Deinococcota</taxon>
        <taxon>Deinococci</taxon>
        <taxon>Deinococcales</taxon>
        <taxon>Deinococcaceae</taxon>
        <taxon>Deinococcus</taxon>
    </lineage>
</organism>
<dbReference type="AlphaFoldDB" id="A0A2K3UWB7"/>
<protein>
    <submittedName>
        <fullName evidence="2">Glyoxalase</fullName>
    </submittedName>
</protein>
<dbReference type="PANTHER" id="PTHR36113">
    <property type="entry name" value="LYASE, PUTATIVE-RELATED-RELATED"/>
    <property type="match status" value="1"/>
</dbReference>
<dbReference type="PANTHER" id="PTHR36113:SF3">
    <property type="entry name" value="SLL5075 PROTEIN"/>
    <property type="match status" value="1"/>
</dbReference>
<gene>
    <name evidence="2" type="ORF">CVO96_04990</name>
</gene>
<dbReference type="SUPFAM" id="SSF54593">
    <property type="entry name" value="Glyoxalase/Bleomycin resistance protein/Dihydroxybiphenyl dioxygenase"/>
    <property type="match status" value="1"/>
</dbReference>
<reference evidence="2 3" key="1">
    <citation type="submission" date="2018-01" db="EMBL/GenBank/DDBJ databases">
        <title>Deinococcus koreensis sp. nov., a radiation-resistant bacterium isolated from river water.</title>
        <authorList>
            <person name="Choi A."/>
        </authorList>
    </citation>
    <scope>NUCLEOTIDE SEQUENCE [LARGE SCALE GENOMIC DNA]</scope>
    <source>
        <strain evidence="2 3">SJW1-2</strain>
    </source>
</reference>
<keyword evidence="3" id="KW-1185">Reference proteome</keyword>
<dbReference type="EMBL" id="PPPD01000001">
    <property type="protein sequence ID" value="PNY80811.1"/>
    <property type="molecule type" value="Genomic_DNA"/>
</dbReference>
<accession>A0A2K3UWB7</accession>
<comment type="caution">
    <text evidence="2">The sequence shown here is derived from an EMBL/GenBank/DDBJ whole genome shotgun (WGS) entry which is preliminary data.</text>
</comment>
<evidence type="ECO:0000313" key="3">
    <source>
        <dbReference type="Proteomes" id="UP000236379"/>
    </source>
</evidence>
<evidence type="ECO:0000259" key="1">
    <source>
        <dbReference type="PROSITE" id="PS51819"/>
    </source>
</evidence>
<dbReference type="InterPro" id="IPR004360">
    <property type="entry name" value="Glyas_Fos-R_dOase_dom"/>
</dbReference>
<dbReference type="PROSITE" id="PS51819">
    <property type="entry name" value="VOC"/>
    <property type="match status" value="1"/>
</dbReference>